<sequence>MMKKKLTVLASAVLLAAVAVQGASAQSEEVTTPPAIEIEQTGDINLGGVKEVTPFKIGNNWSGNVNGSKITSTQFYVPGGFGHVKLYFNNKGTSDTIISVTHSSGKVYFTETVKAGKSFTWRSIYDYSQGVRGGDFIVSYRSSSSNVNVDFAGFASDNEEEVKG</sequence>
<evidence type="ECO:0000313" key="3">
    <source>
        <dbReference type="Proteomes" id="UP001233836"/>
    </source>
</evidence>
<dbReference type="EMBL" id="JAUSTI010000008">
    <property type="protein sequence ID" value="MDQ0171837.1"/>
    <property type="molecule type" value="Genomic_DNA"/>
</dbReference>
<keyword evidence="1" id="KW-0732">Signal</keyword>
<proteinExistence type="predicted"/>
<dbReference type="Proteomes" id="UP001233836">
    <property type="component" value="Unassembled WGS sequence"/>
</dbReference>
<evidence type="ECO:0000256" key="1">
    <source>
        <dbReference type="SAM" id="SignalP"/>
    </source>
</evidence>
<protein>
    <submittedName>
        <fullName evidence="2">Uncharacterized protein</fullName>
    </submittedName>
</protein>
<feature type="signal peptide" evidence="1">
    <location>
        <begin position="1"/>
        <end position="25"/>
    </location>
</feature>
<evidence type="ECO:0000313" key="2">
    <source>
        <dbReference type="EMBL" id="MDQ0171837.1"/>
    </source>
</evidence>
<gene>
    <name evidence="2" type="ORF">J2T19_003299</name>
</gene>
<accession>A0ABT9WF25</accession>
<keyword evidence="3" id="KW-1185">Reference proteome</keyword>
<feature type="chain" id="PRO_5045999084" evidence="1">
    <location>
        <begin position="26"/>
        <end position="164"/>
    </location>
</feature>
<organism evidence="2 3">
    <name type="scientific">Paenibacillus tundrae</name>
    <dbReference type="NCBI Taxonomy" id="528187"/>
    <lineage>
        <taxon>Bacteria</taxon>
        <taxon>Bacillati</taxon>
        <taxon>Bacillota</taxon>
        <taxon>Bacilli</taxon>
        <taxon>Bacillales</taxon>
        <taxon>Paenibacillaceae</taxon>
        <taxon>Paenibacillus</taxon>
    </lineage>
</organism>
<comment type="caution">
    <text evidence="2">The sequence shown here is derived from an EMBL/GenBank/DDBJ whole genome shotgun (WGS) entry which is preliminary data.</text>
</comment>
<reference evidence="2 3" key="1">
    <citation type="submission" date="2023-07" db="EMBL/GenBank/DDBJ databases">
        <title>Sorghum-associated microbial communities from plants grown in Nebraska, USA.</title>
        <authorList>
            <person name="Schachtman D."/>
        </authorList>
    </citation>
    <scope>NUCLEOTIDE SEQUENCE [LARGE SCALE GENOMIC DNA]</scope>
    <source>
        <strain evidence="2 3">DS1314</strain>
    </source>
</reference>
<name>A0ABT9WF25_9BACL</name>